<dbReference type="GO" id="GO:0016705">
    <property type="term" value="F:oxidoreductase activity, acting on paired donors, with incorporation or reduction of molecular oxygen"/>
    <property type="evidence" value="ECO:0007669"/>
    <property type="project" value="InterPro"/>
</dbReference>
<dbReference type="EC" id="1.11.1.7" evidence="8"/>
<evidence type="ECO:0000256" key="4">
    <source>
        <dbReference type="ARBA" id="ARBA00023002"/>
    </source>
</evidence>
<dbReference type="CDD" id="cd11032">
    <property type="entry name" value="P450_EryK-like"/>
    <property type="match status" value="1"/>
</dbReference>
<keyword evidence="2 7" id="KW-0349">Heme</keyword>
<reference evidence="8 9" key="1">
    <citation type="submission" date="2016-02" db="EMBL/GenBank/DDBJ databases">
        <title>Genome sequence of Halalkalicoccus paucihalophilus DSM 24557.</title>
        <authorList>
            <person name="Poehlein A."/>
            <person name="Daniel R."/>
        </authorList>
    </citation>
    <scope>NUCLEOTIDE SEQUENCE [LARGE SCALE GENOMIC DNA]</scope>
    <source>
        <strain evidence="8 9">DSM 24557</strain>
    </source>
</reference>
<sequence length="408" mass="45696">MSSAEPRGLQAFPEALSTREAWLEPFGWYREMRENAPVRYDPGRNSWDVFRYADVKRILDDDSTFSVDPSKATDFVEPEGQGAGLILDTMLFEDPPRHDELRGVVEDSFRPRAIRELEPRIRELTREILDDTLEGEGEMDLVSEFAYPLPVVVIAELLGVPVEDRDRFKEWSDAIVSSASDGEGGEEFAERQQEVQREMGFYFLQLIEERRENPQDDLISTIATAEIDGEPLPREEVLGTCMLLLVAGNITTTNLITNAVRCFGENDLFGTYTDAGAVPRSAIEETLRYRAPVQAMTRIATEEVTMNGETIGAGERVIVWMGSANRDGRQFPDGDSFVPDRSPNQHLGFGHGTHYCLGAPLARLEAEVALSELFDRLTDVELVGTDLEPTRSSFIYGVESLPLEYATV</sequence>
<dbReference type="FunFam" id="1.10.630.10:FF:000018">
    <property type="entry name" value="Cytochrome P450 monooxygenase"/>
    <property type="match status" value="1"/>
</dbReference>
<keyword evidence="5 7" id="KW-0408">Iron</keyword>
<evidence type="ECO:0000256" key="7">
    <source>
        <dbReference type="RuleBase" id="RU000461"/>
    </source>
</evidence>
<evidence type="ECO:0000256" key="2">
    <source>
        <dbReference type="ARBA" id="ARBA00022617"/>
    </source>
</evidence>
<accession>A0A151AHC0</accession>
<evidence type="ECO:0000256" key="1">
    <source>
        <dbReference type="ARBA" id="ARBA00010617"/>
    </source>
</evidence>
<dbReference type="EC" id="1.14.-.-" evidence="8"/>
<dbReference type="GO" id="GO:0020037">
    <property type="term" value="F:heme binding"/>
    <property type="evidence" value="ECO:0007669"/>
    <property type="project" value="InterPro"/>
</dbReference>
<evidence type="ECO:0000256" key="5">
    <source>
        <dbReference type="ARBA" id="ARBA00023004"/>
    </source>
</evidence>
<keyword evidence="8" id="KW-0575">Peroxidase</keyword>
<name>A0A151AHC0_9EURY</name>
<keyword evidence="4 7" id="KW-0560">Oxidoreductase</keyword>
<comment type="similarity">
    <text evidence="1 7">Belongs to the cytochrome P450 family.</text>
</comment>
<keyword evidence="9" id="KW-1185">Reference proteome</keyword>
<keyword evidence="3 7" id="KW-0479">Metal-binding</keyword>
<dbReference type="OrthoDB" id="40089at2157"/>
<evidence type="ECO:0000313" key="9">
    <source>
        <dbReference type="Proteomes" id="UP000075321"/>
    </source>
</evidence>
<dbReference type="PATRIC" id="fig|1008153.3.peg.942"/>
<dbReference type="InterPro" id="IPR036396">
    <property type="entry name" value="Cyt_P450_sf"/>
</dbReference>
<dbReference type="GO" id="GO:0005506">
    <property type="term" value="F:iron ion binding"/>
    <property type="evidence" value="ECO:0007669"/>
    <property type="project" value="InterPro"/>
</dbReference>
<evidence type="ECO:0000313" key="8">
    <source>
        <dbReference type="EMBL" id="KYH27046.1"/>
    </source>
</evidence>
<gene>
    <name evidence="8" type="ORF">HAPAU_09360</name>
</gene>
<dbReference type="EMBL" id="LTAZ01000003">
    <property type="protein sequence ID" value="KYH27046.1"/>
    <property type="molecule type" value="Genomic_DNA"/>
</dbReference>
<evidence type="ECO:0000256" key="6">
    <source>
        <dbReference type="ARBA" id="ARBA00023033"/>
    </source>
</evidence>
<comment type="caution">
    <text evidence="8">The sequence shown here is derived from an EMBL/GenBank/DDBJ whole genome shotgun (WGS) entry which is preliminary data.</text>
</comment>
<dbReference type="PROSITE" id="PS00086">
    <property type="entry name" value="CYTOCHROME_P450"/>
    <property type="match status" value="1"/>
</dbReference>
<protein>
    <submittedName>
        <fullName evidence="8">Cytochrome P450 119</fullName>
        <ecNumber evidence="8">1.11.1.7</ecNumber>
        <ecNumber evidence="8">1.14.-.-</ecNumber>
    </submittedName>
</protein>
<dbReference type="Pfam" id="PF00067">
    <property type="entry name" value="p450"/>
    <property type="match status" value="1"/>
</dbReference>
<evidence type="ECO:0000256" key="3">
    <source>
        <dbReference type="ARBA" id="ARBA00022723"/>
    </source>
</evidence>
<proteinExistence type="inferred from homology"/>
<dbReference type="Proteomes" id="UP000075321">
    <property type="component" value="Unassembled WGS sequence"/>
</dbReference>
<dbReference type="GO" id="GO:0140825">
    <property type="term" value="F:lactoperoxidase activity"/>
    <property type="evidence" value="ECO:0007669"/>
    <property type="project" value="UniProtKB-EC"/>
</dbReference>
<dbReference type="InterPro" id="IPR017972">
    <property type="entry name" value="Cyt_P450_CS"/>
</dbReference>
<dbReference type="Gene3D" id="1.10.630.10">
    <property type="entry name" value="Cytochrome P450"/>
    <property type="match status" value="1"/>
</dbReference>
<dbReference type="PANTHER" id="PTHR46696">
    <property type="entry name" value="P450, PUTATIVE (EUROFUNG)-RELATED"/>
    <property type="match status" value="1"/>
</dbReference>
<dbReference type="InterPro" id="IPR001128">
    <property type="entry name" value="Cyt_P450"/>
</dbReference>
<dbReference type="InterPro" id="IPR002397">
    <property type="entry name" value="Cyt_P450_B"/>
</dbReference>
<dbReference type="PANTHER" id="PTHR46696:SF1">
    <property type="entry name" value="CYTOCHROME P450 YJIB-RELATED"/>
    <property type="match status" value="1"/>
</dbReference>
<dbReference type="GO" id="GO:0004497">
    <property type="term" value="F:monooxygenase activity"/>
    <property type="evidence" value="ECO:0007669"/>
    <property type="project" value="UniProtKB-KW"/>
</dbReference>
<organism evidence="8 9">
    <name type="scientific">Halalkalicoccus paucihalophilus</name>
    <dbReference type="NCBI Taxonomy" id="1008153"/>
    <lineage>
        <taxon>Archaea</taxon>
        <taxon>Methanobacteriati</taxon>
        <taxon>Methanobacteriota</taxon>
        <taxon>Stenosarchaea group</taxon>
        <taxon>Halobacteria</taxon>
        <taxon>Halobacteriales</taxon>
        <taxon>Halococcaceae</taxon>
        <taxon>Halalkalicoccus</taxon>
    </lineage>
</organism>
<dbReference type="PRINTS" id="PR00359">
    <property type="entry name" value="BP450"/>
</dbReference>
<dbReference type="AlphaFoldDB" id="A0A151AHC0"/>
<dbReference type="RefSeq" id="WP_066380096.1">
    <property type="nucleotide sequence ID" value="NZ_LTAZ01000003.1"/>
</dbReference>
<dbReference type="SUPFAM" id="SSF48264">
    <property type="entry name" value="Cytochrome P450"/>
    <property type="match status" value="1"/>
</dbReference>
<keyword evidence="6 7" id="KW-0503">Monooxygenase</keyword>